<feature type="compositionally biased region" description="Low complexity" evidence="1">
    <location>
        <begin position="56"/>
        <end position="65"/>
    </location>
</feature>
<evidence type="ECO:0000256" key="1">
    <source>
        <dbReference type="SAM" id="MobiDB-lite"/>
    </source>
</evidence>
<feature type="region of interest" description="Disordered" evidence="1">
    <location>
        <begin position="110"/>
        <end position="158"/>
    </location>
</feature>
<name>A0A8G0LJX3_9HYPO</name>
<protein>
    <submittedName>
        <fullName evidence="2">Uncharacterized protein</fullName>
    </submittedName>
</protein>
<feature type="region of interest" description="Disordered" evidence="1">
    <location>
        <begin position="1"/>
        <end position="92"/>
    </location>
</feature>
<evidence type="ECO:0000313" key="3">
    <source>
        <dbReference type="Proteomes" id="UP000826661"/>
    </source>
</evidence>
<keyword evidence="3" id="KW-1185">Reference proteome</keyword>
<dbReference type="AlphaFoldDB" id="A0A8G0LJX3"/>
<gene>
    <name evidence="2" type="ORF">H0G86_008062</name>
</gene>
<dbReference type="EMBL" id="CP075867">
    <property type="protein sequence ID" value="QYT01006.1"/>
    <property type="molecule type" value="Genomic_DNA"/>
</dbReference>
<sequence>MSFSEDIDLSAGAFREPFKSVTNVVDNPALPSLSQPGREDVQNKGGPSTDAGHSQSTHTTDTDGVVGSGGVSDANGGAHDDPSGPKAQALRAGLAAMGHTIGDAGKASTRYANADGMSDCSTGTPDSKTGDSGYGTANDPYVEHEVSHMGGLGSGKDQ</sequence>
<evidence type="ECO:0000313" key="2">
    <source>
        <dbReference type="EMBL" id="QYT01006.1"/>
    </source>
</evidence>
<reference evidence="2 3" key="1">
    <citation type="journal article" date="2021" name="BMC Genomics">
        <title>Telomere-to-telomere genome assembly of asparaginase-producing Trichoderma simmonsii.</title>
        <authorList>
            <person name="Chung D."/>
            <person name="Kwon Y.M."/>
            <person name="Yang Y."/>
        </authorList>
    </citation>
    <scope>NUCLEOTIDE SEQUENCE [LARGE SCALE GENOMIC DNA]</scope>
    <source>
        <strain evidence="2 3">GH-Sj1</strain>
    </source>
</reference>
<dbReference type="Proteomes" id="UP000826661">
    <property type="component" value="Chromosome IV"/>
</dbReference>
<proteinExistence type="predicted"/>
<organism evidence="2 3">
    <name type="scientific">Trichoderma simmonsii</name>
    <dbReference type="NCBI Taxonomy" id="1491479"/>
    <lineage>
        <taxon>Eukaryota</taxon>
        <taxon>Fungi</taxon>
        <taxon>Dikarya</taxon>
        <taxon>Ascomycota</taxon>
        <taxon>Pezizomycotina</taxon>
        <taxon>Sordariomycetes</taxon>
        <taxon>Hypocreomycetidae</taxon>
        <taxon>Hypocreales</taxon>
        <taxon>Hypocreaceae</taxon>
        <taxon>Trichoderma</taxon>
    </lineage>
</organism>
<accession>A0A8G0LJX3</accession>